<protein>
    <submittedName>
        <fullName evidence="5">Alpha-(1-2)-phosphatidylinositol mannosyltransferase</fullName>
    </submittedName>
</protein>
<dbReference type="Gene3D" id="3.40.50.2000">
    <property type="entry name" value="Glycogen Phosphorylase B"/>
    <property type="match status" value="2"/>
</dbReference>
<gene>
    <name evidence="5" type="ORF">DLJ46_12660</name>
</gene>
<dbReference type="InterPro" id="IPR050194">
    <property type="entry name" value="Glycosyltransferase_grp1"/>
</dbReference>
<reference evidence="6" key="1">
    <citation type="submission" date="2018-05" db="EMBL/GenBank/DDBJ databases">
        <title>Micromonospora globispora sp. nov. and Micromonospora rugosa sp. nov., isolated from marine sediment.</title>
        <authorList>
            <person name="Carro L."/>
            <person name="Aysel V."/>
            <person name="Cetin D."/>
            <person name="Igual J.M."/>
            <person name="Klenk H.-P."/>
            <person name="Trujillo M.E."/>
            <person name="Sahin N."/>
        </authorList>
    </citation>
    <scope>NUCLEOTIDE SEQUENCE [LARGE SCALE GENOMIC DNA]</scope>
    <source>
        <strain evidence="6">S2904</strain>
    </source>
</reference>
<organism evidence="5 6">
    <name type="scientific">Micromonospora globispora</name>
    <dbReference type="NCBI Taxonomy" id="1450148"/>
    <lineage>
        <taxon>Bacteria</taxon>
        <taxon>Bacillati</taxon>
        <taxon>Actinomycetota</taxon>
        <taxon>Actinomycetes</taxon>
        <taxon>Micromonosporales</taxon>
        <taxon>Micromonosporaceae</taxon>
        <taxon>Micromonospora</taxon>
    </lineage>
</organism>
<dbReference type="Pfam" id="PF00534">
    <property type="entry name" value="Glycos_transf_1"/>
    <property type="match status" value="1"/>
</dbReference>
<dbReference type="Proteomes" id="UP000245683">
    <property type="component" value="Unassembled WGS sequence"/>
</dbReference>
<keyword evidence="6" id="KW-1185">Reference proteome</keyword>
<evidence type="ECO:0000256" key="1">
    <source>
        <dbReference type="ARBA" id="ARBA00022676"/>
    </source>
</evidence>
<evidence type="ECO:0000313" key="5">
    <source>
        <dbReference type="EMBL" id="PWU48146.1"/>
    </source>
</evidence>
<dbReference type="CDD" id="cd03801">
    <property type="entry name" value="GT4_PimA-like"/>
    <property type="match status" value="1"/>
</dbReference>
<accession>A0A317K8C3</accession>
<dbReference type="GO" id="GO:1901137">
    <property type="term" value="P:carbohydrate derivative biosynthetic process"/>
    <property type="evidence" value="ECO:0007669"/>
    <property type="project" value="UniProtKB-ARBA"/>
</dbReference>
<dbReference type="Pfam" id="PF13439">
    <property type="entry name" value="Glyco_transf_4"/>
    <property type="match status" value="1"/>
</dbReference>
<evidence type="ECO:0000259" key="4">
    <source>
        <dbReference type="Pfam" id="PF13439"/>
    </source>
</evidence>
<dbReference type="PANTHER" id="PTHR45947:SF3">
    <property type="entry name" value="SULFOQUINOVOSYL TRANSFERASE SQD2"/>
    <property type="match status" value="1"/>
</dbReference>
<evidence type="ECO:0000259" key="3">
    <source>
        <dbReference type="Pfam" id="PF00534"/>
    </source>
</evidence>
<dbReference type="OrthoDB" id="9808602at2"/>
<evidence type="ECO:0000256" key="2">
    <source>
        <dbReference type="ARBA" id="ARBA00022679"/>
    </source>
</evidence>
<dbReference type="InterPro" id="IPR001296">
    <property type="entry name" value="Glyco_trans_1"/>
</dbReference>
<sequence>MSRTLLITNDFPPRPGGIQSFVHNLAVRQPSGSVVVYASSWRGAAKFDADQPFEVIRERTRVLLPTPLVARRAAKLARAYDCDTVWFGAAAPLGLLAAGLRRRTGIRRAVALTHGHEAGWAALLGARTALRRIGRGVDVTTYLGEYTRVRLARVLDGVTELRRLAPGVDVDTYHPSVDGEPVRIRLGLADRPVVVCVSRLVPRKGQDMLIRAMPEIRRRVPDAALLIVGGGPYRATLEKLARQTGVERDVVFTGSVPAAELPAHYAAGDVYAMPCRTRNRGLDVEGLGIVYLEASATGLPVVAGDSGGAPDAVREGETGYVVRGRDVAQLADRVATLLADRDLARQLGAAGRAWVEQEWRWETQAQRMAALLAG</sequence>
<dbReference type="GO" id="GO:0016758">
    <property type="term" value="F:hexosyltransferase activity"/>
    <property type="evidence" value="ECO:0007669"/>
    <property type="project" value="TreeGrafter"/>
</dbReference>
<name>A0A317K8C3_9ACTN</name>
<dbReference type="PANTHER" id="PTHR45947">
    <property type="entry name" value="SULFOQUINOVOSYL TRANSFERASE SQD2"/>
    <property type="match status" value="1"/>
</dbReference>
<feature type="domain" description="Glycosyltransferase subfamily 4-like N-terminal" evidence="4">
    <location>
        <begin position="15"/>
        <end position="171"/>
    </location>
</feature>
<dbReference type="SUPFAM" id="SSF53756">
    <property type="entry name" value="UDP-Glycosyltransferase/glycogen phosphorylase"/>
    <property type="match status" value="1"/>
</dbReference>
<dbReference type="AlphaFoldDB" id="A0A317K8C3"/>
<proteinExistence type="predicted"/>
<comment type="caution">
    <text evidence="5">The sequence shown here is derived from an EMBL/GenBank/DDBJ whole genome shotgun (WGS) entry which is preliminary data.</text>
</comment>
<dbReference type="InterPro" id="IPR028098">
    <property type="entry name" value="Glyco_trans_4-like_N"/>
</dbReference>
<keyword evidence="1 5" id="KW-0328">Glycosyltransferase</keyword>
<keyword evidence="2 5" id="KW-0808">Transferase</keyword>
<dbReference type="FunFam" id="3.40.50.2000:FF:000069">
    <property type="entry name" value="Alpha-(1-6)-phosphatidylinositol monomannoside mannosyltransferase"/>
    <property type="match status" value="1"/>
</dbReference>
<dbReference type="RefSeq" id="WP_109944859.1">
    <property type="nucleotide sequence ID" value="NZ_QGSV01000168.1"/>
</dbReference>
<dbReference type="EMBL" id="QGSV01000168">
    <property type="protein sequence ID" value="PWU48146.1"/>
    <property type="molecule type" value="Genomic_DNA"/>
</dbReference>
<evidence type="ECO:0000313" key="6">
    <source>
        <dbReference type="Proteomes" id="UP000245683"/>
    </source>
</evidence>
<feature type="domain" description="Glycosyl transferase family 1" evidence="3">
    <location>
        <begin position="190"/>
        <end position="354"/>
    </location>
</feature>